<sequence>MAMVSWTMKGEVFRSCSCAVFCPSVLSLGDYPATEGPCQSWAGFRVDSGHHGDVDLSGLKACLVMDIPGITSRGNWTTALFIDKRASIYASKALQRIFTGRAGGSSSLLSVLVGRFLGDAWAPIVCETRDKTRIFQIPDIIEGALTPIPGRDGEGETVITNAAYWLGSEITVAKAERSHLRAHGRDWTFAGRSAEICKLDWRGP</sequence>
<dbReference type="PIRSF" id="PIRSF033303">
    <property type="entry name" value="UCP033303"/>
    <property type="match status" value="1"/>
</dbReference>
<dbReference type="AlphaFoldDB" id="A0A429Z2B4"/>
<proteinExistence type="predicted"/>
<dbReference type="RefSeq" id="WP_126698123.1">
    <property type="nucleotide sequence ID" value="NZ_RWKW01000010.1"/>
</dbReference>
<dbReference type="InterPro" id="IPR014581">
    <property type="entry name" value="UCP033303"/>
</dbReference>
<evidence type="ECO:0000313" key="1">
    <source>
        <dbReference type="EMBL" id="RST87851.1"/>
    </source>
</evidence>
<reference evidence="1 2" key="1">
    <citation type="submission" date="2018-12" db="EMBL/GenBank/DDBJ databases">
        <title>Mesorhizobium carbonis sp. nov., isolated from coal mine water.</title>
        <authorList>
            <person name="Xin W."/>
            <person name="Xu Z."/>
            <person name="Xiang F."/>
            <person name="Zhang J."/>
            <person name="Xi L."/>
            <person name="Liu J."/>
        </authorList>
    </citation>
    <scope>NUCLEOTIDE SEQUENCE [LARGE SCALE GENOMIC DNA]</scope>
    <source>
        <strain evidence="1 2">B2.3</strain>
    </source>
</reference>
<comment type="caution">
    <text evidence="1">The sequence shown here is derived from an EMBL/GenBank/DDBJ whole genome shotgun (WGS) entry which is preliminary data.</text>
</comment>
<dbReference type="OrthoDB" id="9802256at2"/>
<accession>A0A429Z2B4</accession>
<organism evidence="1 2">
    <name type="scientific">Aquibium carbonis</name>
    <dbReference type="NCBI Taxonomy" id="2495581"/>
    <lineage>
        <taxon>Bacteria</taxon>
        <taxon>Pseudomonadati</taxon>
        <taxon>Pseudomonadota</taxon>
        <taxon>Alphaproteobacteria</taxon>
        <taxon>Hyphomicrobiales</taxon>
        <taxon>Phyllobacteriaceae</taxon>
        <taxon>Aquibium</taxon>
    </lineage>
</organism>
<protein>
    <submittedName>
        <fullName evidence="1">DUF1326 domain-containing protein</fullName>
    </submittedName>
</protein>
<gene>
    <name evidence="1" type="ORF">EJC49_03480</name>
</gene>
<keyword evidence="2" id="KW-1185">Reference proteome</keyword>
<name>A0A429Z2B4_9HYPH</name>
<evidence type="ECO:0000313" key="2">
    <source>
        <dbReference type="Proteomes" id="UP000278398"/>
    </source>
</evidence>
<dbReference type="EMBL" id="RWKW01000010">
    <property type="protein sequence ID" value="RST87851.1"/>
    <property type="molecule type" value="Genomic_DNA"/>
</dbReference>
<dbReference type="InterPro" id="IPR009758">
    <property type="entry name" value="DUF1326"/>
</dbReference>
<dbReference type="Proteomes" id="UP000278398">
    <property type="component" value="Unassembled WGS sequence"/>
</dbReference>
<dbReference type="Pfam" id="PF07040">
    <property type="entry name" value="DUF1326"/>
    <property type="match status" value="1"/>
</dbReference>